<dbReference type="InterPro" id="IPR009749">
    <property type="entry name" value="DUF1315"/>
</dbReference>
<evidence type="ECO:0000313" key="2">
    <source>
        <dbReference type="Proteomes" id="UP001234343"/>
    </source>
</evidence>
<organism evidence="1 2">
    <name type="scientific">Alteromonas arenosi</name>
    <dbReference type="NCBI Taxonomy" id="3055817"/>
    <lineage>
        <taxon>Bacteria</taxon>
        <taxon>Pseudomonadati</taxon>
        <taxon>Pseudomonadota</taxon>
        <taxon>Gammaproteobacteria</taxon>
        <taxon>Alteromonadales</taxon>
        <taxon>Alteromonadaceae</taxon>
        <taxon>Alteromonas/Salinimonas group</taxon>
        <taxon>Alteromonas</taxon>
    </lineage>
</organism>
<evidence type="ECO:0000313" key="1">
    <source>
        <dbReference type="EMBL" id="MDM7860615.1"/>
    </source>
</evidence>
<sequence>MQVESLITSMTPALYERVKQLVETGKWFDGKPMSEHQRDMLLQAVLVYQAKVEQSGEHMTVGADGEIIHKSRQELKSELQMQQDSLIARFKKHDI</sequence>
<comment type="caution">
    <text evidence="1">The sequence shown here is derived from an EMBL/GenBank/DDBJ whole genome shotgun (WGS) entry which is preliminary data.</text>
</comment>
<dbReference type="EMBL" id="JAUCBP010000007">
    <property type="protein sequence ID" value="MDM7860615.1"/>
    <property type="molecule type" value="Genomic_DNA"/>
</dbReference>
<dbReference type="RefSeq" id="WP_289364906.1">
    <property type="nucleotide sequence ID" value="NZ_JAUCBP010000007.1"/>
</dbReference>
<gene>
    <name evidence="1" type="ORF">QTP81_08405</name>
</gene>
<reference evidence="1 2" key="1">
    <citation type="submission" date="2023-06" db="EMBL/GenBank/DDBJ databases">
        <title>Alteromonas sp. ASW11-36 isolated from intertidal sand.</title>
        <authorList>
            <person name="Li Y."/>
        </authorList>
    </citation>
    <scope>NUCLEOTIDE SEQUENCE [LARGE SCALE GENOMIC DNA]</scope>
    <source>
        <strain evidence="1 2">ASW11-36</strain>
    </source>
</reference>
<name>A0ABT7SWQ1_9ALTE</name>
<proteinExistence type="predicted"/>
<keyword evidence="2" id="KW-1185">Reference proteome</keyword>
<accession>A0ABT7SWQ1</accession>
<dbReference type="Proteomes" id="UP001234343">
    <property type="component" value="Unassembled WGS sequence"/>
</dbReference>
<protein>
    <submittedName>
        <fullName evidence="1">DUF1315 family protein</fullName>
    </submittedName>
</protein>
<dbReference type="Pfam" id="PF07023">
    <property type="entry name" value="DUF1315"/>
    <property type="match status" value="1"/>
</dbReference>